<dbReference type="PANTHER" id="PTHR46539:SF9">
    <property type="entry name" value="RING-H2 FINGER PROTEIN ATL56"/>
    <property type="match status" value="1"/>
</dbReference>
<keyword evidence="6 9" id="KW-1133">Transmembrane helix</keyword>
<evidence type="ECO:0000259" key="10">
    <source>
        <dbReference type="PROSITE" id="PS50089"/>
    </source>
</evidence>
<evidence type="ECO:0000256" key="6">
    <source>
        <dbReference type="ARBA" id="ARBA00022989"/>
    </source>
</evidence>
<evidence type="ECO:0000256" key="7">
    <source>
        <dbReference type="ARBA" id="ARBA00023136"/>
    </source>
</evidence>
<dbReference type="AlphaFoldDB" id="A0A2G5D0K8"/>
<dbReference type="InParanoid" id="A0A2G5D0K8"/>
<evidence type="ECO:0000256" key="5">
    <source>
        <dbReference type="ARBA" id="ARBA00022833"/>
    </source>
</evidence>
<evidence type="ECO:0000256" key="1">
    <source>
        <dbReference type="ARBA" id="ARBA00004370"/>
    </source>
</evidence>
<dbReference type="InterPro" id="IPR001841">
    <property type="entry name" value="Znf_RING"/>
</dbReference>
<keyword evidence="7 9" id="KW-0472">Membrane</keyword>
<accession>A0A2G5D0K8</accession>
<keyword evidence="3" id="KW-0479">Metal-binding</keyword>
<keyword evidence="5" id="KW-0862">Zinc</keyword>
<keyword evidence="2 9" id="KW-0812">Transmembrane</keyword>
<dbReference type="SMART" id="SM00184">
    <property type="entry name" value="RING"/>
    <property type="match status" value="1"/>
</dbReference>
<dbReference type="PANTHER" id="PTHR46539">
    <property type="entry name" value="E3 UBIQUITIN-PROTEIN LIGASE ATL42"/>
    <property type="match status" value="1"/>
</dbReference>
<sequence length="143" mass="16280">MSKPPNLKLLSFVLQAFVMLFVITLFFLFVGIASIFIIHIFIVSRRNRRHDMSMEFDELDCFDCGVTGISPHDLKKLPSSNYGSVLKSVETRDCAVCLEGFQEEEIFRLLPGCKHAFHINCIDFWLKKSSSCPICRRGVGSLN</sequence>
<dbReference type="OrthoDB" id="8062037at2759"/>
<name>A0A2G5D0K8_AQUCA</name>
<dbReference type="Proteomes" id="UP000230069">
    <property type="component" value="Unassembled WGS sequence"/>
</dbReference>
<keyword evidence="12" id="KW-1185">Reference proteome</keyword>
<proteinExistence type="predicted"/>
<protein>
    <recommendedName>
        <fullName evidence="10">RING-type domain-containing protein</fullName>
    </recommendedName>
</protein>
<evidence type="ECO:0000256" key="8">
    <source>
        <dbReference type="PROSITE-ProRule" id="PRU00175"/>
    </source>
</evidence>
<gene>
    <name evidence="11" type="ORF">AQUCO_03100058v1</name>
</gene>
<evidence type="ECO:0000313" key="11">
    <source>
        <dbReference type="EMBL" id="PIA37043.1"/>
    </source>
</evidence>
<keyword evidence="4 8" id="KW-0863">Zinc-finger</keyword>
<dbReference type="Pfam" id="PF13639">
    <property type="entry name" value="zf-RING_2"/>
    <property type="match status" value="1"/>
</dbReference>
<evidence type="ECO:0000256" key="9">
    <source>
        <dbReference type="SAM" id="Phobius"/>
    </source>
</evidence>
<evidence type="ECO:0000256" key="2">
    <source>
        <dbReference type="ARBA" id="ARBA00022692"/>
    </source>
</evidence>
<dbReference type="GO" id="GO:0008270">
    <property type="term" value="F:zinc ion binding"/>
    <property type="evidence" value="ECO:0007669"/>
    <property type="project" value="UniProtKB-KW"/>
</dbReference>
<dbReference type="SUPFAM" id="SSF57850">
    <property type="entry name" value="RING/U-box"/>
    <property type="match status" value="1"/>
</dbReference>
<feature type="transmembrane region" description="Helical" evidence="9">
    <location>
        <begin position="12"/>
        <end position="42"/>
    </location>
</feature>
<dbReference type="GO" id="GO:0016020">
    <property type="term" value="C:membrane"/>
    <property type="evidence" value="ECO:0007669"/>
    <property type="project" value="UniProtKB-SubCell"/>
</dbReference>
<evidence type="ECO:0000256" key="4">
    <source>
        <dbReference type="ARBA" id="ARBA00022771"/>
    </source>
</evidence>
<dbReference type="Gene3D" id="3.30.40.10">
    <property type="entry name" value="Zinc/RING finger domain, C3HC4 (zinc finger)"/>
    <property type="match status" value="1"/>
</dbReference>
<dbReference type="STRING" id="218851.A0A2G5D0K8"/>
<dbReference type="PROSITE" id="PS50089">
    <property type="entry name" value="ZF_RING_2"/>
    <property type="match status" value="1"/>
</dbReference>
<comment type="subcellular location">
    <subcellularLocation>
        <location evidence="1">Membrane</location>
    </subcellularLocation>
</comment>
<evidence type="ECO:0000256" key="3">
    <source>
        <dbReference type="ARBA" id="ARBA00022723"/>
    </source>
</evidence>
<reference evidence="11 12" key="1">
    <citation type="submission" date="2017-09" db="EMBL/GenBank/DDBJ databases">
        <title>WGS assembly of Aquilegia coerulea Goldsmith.</title>
        <authorList>
            <person name="Hodges S."/>
            <person name="Kramer E."/>
            <person name="Nordborg M."/>
            <person name="Tomkins J."/>
            <person name="Borevitz J."/>
            <person name="Derieg N."/>
            <person name="Yan J."/>
            <person name="Mihaltcheva S."/>
            <person name="Hayes R.D."/>
            <person name="Rokhsar D."/>
        </authorList>
    </citation>
    <scope>NUCLEOTIDE SEQUENCE [LARGE SCALE GENOMIC DNA]</scope>
    <source>
        <strain evidence="12">cv. Goldsmith</strain>
    </source>
</reference>
<organism evidence="11 12">
    <name type="scientific">Aquilegia coerulea</name>
    <name type="common">Rocky mountain columbine</name>
    <dbReference type="NCBI Taxonomy" id="218851"/>
    <lineage>
        <taxon>Eukaryota</taxon>
        <taxon>Viridiplantae</taxon>
        <taxon>Streptophyta</taxon>
        <taxon>Embryophyta</taxon>
        <taxon>Tracheophyta</taxon>
        <taxon>Spermatophyta</taxon>
        <taxon>Magnoliopsida</taxon>
        <taxon>Ranunculales</taxon>
        <taxon>Ranunculaceae</taxon>
        <taxon>Thalictroideae</taxon>
        <taxon>Aquilegia</taxon>
    </lineage>
</organism>
<evidence type="ECO:0000313" key="12">
    <source>
        <dbReference type="Proteomes" id="UP000230069"/>
    </source>
</evidence>
<dbReference type="FunCoup" id="A0A2G5D0K8">
    <property type="interactions" value="12"/>
</dbReference>
<dbReference type="EMBL" id="KZ305048">
    <property type="protein sequence ID" value="PIA37043.1"/>
    <property type="molecule type" value="Genomic_DNA"/>
</dbReference>
<dbReference type="InterPro" id="IPR013083">
    <property type="entry name" value="Znf_RING/FYVE/PHD"/>
</dbReference>
<feature type="domain" description="RING-type" evidence="10">
    <location>
        <begin position="94"/>
        <end position="136"/>
    </location>
</feature>